<dbReference type="AlphaFoldDB" id="A0A318R6X7"/>
<evidence type="ECO:0000256" key="16">
    <source>
        <dbReference type="ARBA" id="ARBA00040883"/>
    </source>
</evidence>
<comment type="cofactor">
    <cofactor evidence="3">
        <name>NH4(+)</name>
        <dbReference type="ChEBI" id="CHEBI:28938"/>
    </cofactor>
</comment>
<evidence type="ECO:0000256" key="5">
    <source>
        <dbReference type="ARBA" id="ARBA00005225"/>
    </source>
</evidence>
<accession>A0A318R6X7</accession>
<gene>
    <name evidence="17" type="ORF">DNJ73_00705</name>
</gene>
<dbReference type="SUPFAM" id="SSF53067">
    <property type="entry name" value="Actin-like ATPase domain"/>
    <property type="match status" value="1"/>
</dbReference>
<dbReference type="InterPro" id="IPR043129">
    <property type="entry name" value="ATPase_NBD"/>
</dbReference>
<evidence type="ECO:0000256" key="4">
    <source>
        <dbReference type="ARBA" id="ARBA00004496"/>
    </source>
</evidence>
<keyword evidence="12" id="KW-0067">ATP-binding</keyword>
<comment type="subunit">
    <text evidence="6">Homodimer.</text>
</comment>
<evidence type="ECO:0000256" key="7">
    <source>
        <dbReference type="ARBA" id="ARBA00012102"/>
    </source>
</evidence>
<evidence type="ECO:0000256" key="1">
    <source>
        <dbReference type="ARBA" id="ARBA00001206"/>
    </source>
</evidence>
<dbReference type="NCBIfam" id="TIGR00671">
    <property type="entry name" value="baf"/>
    <property type="match status" value="1"/>
</dbReference>
<dbReference type="EMBL" id="QJUE01000001">
    <property type="protein sequence ID" value="PYE03737.1"/>
    <property type="molecule type" value="Genomic_DNA"/>
</dbReference>
<dbReference type="EC" id="2.7.1.33" evidence="7"/>
<organism evidence="17 18">
    <name type="scientific">Prochlorococcus marinus XMU1408</name>
    <dbReference type="NCBI Taxonomy" id="2213228"/>
    <lineage>
        <taxon>Bacteria</taxon>
        <taxon>Bacillati</taxon>
        <taxon>Cyanobacteriota</taxon>
        <taxon>Cyanophyceae</taxon>
        <taxon>Synechococcales</taxon>
        <taxon>Prochlorococcaceae</taxon>
        <taxon>Prochlorococcus</taxon>
    </lineage>
</organism>
<keyword evidence="9" id="KW-0808">Transferase</keyword>
<dbReference type="GO" id="GO:0005737">
    <property type="term" value="C:cytoplasm"/>
    <property type="evidence" value="ECO:0007669"/>
    <property type="project" value="UniProtKB-SubCell"/>
</dbReference>
<evidence type="ECO:0000313" key="17">
    <source>
        <dbReference type="EMBL" id="PYE03737.1"/>
    </source>
</evidence>
<name>A0A318R6X7_PROMR</name>
<proteinExistence type="inferred from homology"/>
<comment type="cofactor">
    <cofactor evidence="2">
        <name>K(+)</name>
        <dbReference type="ChEBI" id="CHEBI:29103"/>
    </cofactor>
</comment>
<evidence type="ECO:0000256" key="3">
    <source>
        <dbReference type="ARBA" id="ARBA00001972"/>
    </source>
</evidence>
<evidence type="ECO:0000256" key="15">
    <source>
        <dbReference type="ARBA" id="ARBA00038036"/>
    </source>
</evidence>
<dbReference type="InterPro" id="IPR004619">
    <property type="entry name" value="Type_III_PanK"/>
</dbReference>
<dbReference type="GO" id="GO:0004594">
    <property type="term" value="F:pantothenate kinase activity"/>
    <property type="evidence" value="ECO:0007669"/>
    <property type="project" value="UniProtKB-EC"/>
</dbReference>
<dbReference type="PANTHER" id="PTHR34265">
    <property type="entry name" value="TYPE III PANTOTHENATE KINASE"/>
    <property type="match status" value="1"/>
</dbReference>
<dbReference type="Gene3D" id="3.30.420.40">
    <property type="match status" value="1"/>
</dbReference>
<keyword evidence="8" id="KW-0963">Cytoplasm</keyword>
<sequence length="233" mass="26080">MNSEENYLMIGNTRWHWASKIKEHWKYFHTSPNPVEFDNKDYSQFSWASVGPIPENIKLCSSKKINLNVVPLINLPSNLGIDRALASWSAFNKQSSSNSKDQDLIVMDAGTILSVTKITKKGEFVGGQLIPGLRLQLASMGNGALNLETPIIKKIPKNTFQYDTKNSMIRGAINSLLGIVLQVYEESKSPIWLCGGDAPLILNEIKNKNIQINYSPNLVLDGMIDLRQKFNSI</sequence>
<dbReference type="Pfam" id="PF03309">
    <property type="entry name" value="Pan_kinase"/>
    <property type="match status" value="1"/>
</dbReference>
<keyword evidence="11 17" id="KW-0418">Kinase</keyword>
<comment type="catalytic activity">
    <reaction evidence="1">
        <text>(R)-pantothenate + ATP = (R)-4'-phosphopantothenate + ADP + H(+)</text>
        <dbReference type="Rhea" id="RHEA:16373"/>
        <dbReference type="ChEBI" id="CHEBI:10986"/>
        <dbReference type="ChEBI" id="CHEBI:15378"/>
        <dbReference type="ChEBI" id="CHEBI:29032"/>
        <dbReference type="ChEBI" id="CHEBI:30616"/>
        <dbReference type="ChEBI" id="CHEBI:456216"/>
        <dbReference type="EC" id="2.7.1.33"/>
    </reaction>
</comment>
<evidence type="ECO:0000313" key="18">
    <source>
        <dbReference type="Proteomes" id="UP000247807"/>
    </source>
</evidence>
<reference evidence="17 18" key="1">
    <citation type="journal article" date="2018" name="Appl. Environ. Microbiol.">
        <title>Genome rearrangement shapes Prochlorococcus ecological adaptation.</title>
        <authorList>
            <person name="Yan W."/>
            <person name="Wei S."/>
            <person name="Wang Q."/>
            <person name="Xiao X."/>
            <person name="Zeng Q."/>
            <person name="Jiao N."/>
            <person name="Zhang R."/>
        </authorList>
    </citation>
    <scope>NUCLEOTIDE SEQUENCE [LARGE SCALE GENOMIC DNA]</scope>
    <source>
        <strain evidence="17 18">XMU1408</strain>
    </source>
</reference>
<dbReference type="RefSeq" id="WP_158465811.1">
    <property type="nucleotide sequence ID" value="NZ_QJUE01000001.1"/>
</dbReference>
<evidence type="ECO:0000256" key="6">
    <source>
        <dbReference type="ARBA" id="ARBA00011738"/>
    </source>
</evidence>
<dbReference type="GO" id="GO:0005524">
    <property type="term" value="F:ATP binding"/>
    <property type="evidence" value="ECO:0007669"/>
    <property type="project" value="UniProtKB-KW"/>
</dbReference>
<evidence type="ECO:0000256" key="14">
    <source>
        <dbReference type="ARBA" id="ARBA00022993"/>
    </source>
</evidence>
<evidence type="ECO:0000256" key="8">
    <source>
        <dbReference type="ARBA" id="ARBA00022490"/>
    </source>
</evidence>
<keyword evidence="13" id="KW-0630">Potassium</keyword>
<comment type="similarity">
    <text evidence="15">Belongs to the type III pantothenate kinase family.</text>
</comment>
<dbReference type="UniPathway" id="UPA00241">
    <property type="reaction ID" value="UER00352"/>
</dbReference>
<keyword evidence="10" id="KW-0547">Nucleotide-binding</keyword>
<evidence type="ECO:0000256" key="13">
    <source>
        <dbReference type="ARBA" id="ARBA00022958"/>
    </source>
</evidence>
<comment type="pathway">
    <text evidence="5">Cofactor biosynthesis; coenzyme A biosynthesis; CoA from (R)-pantothenate: step 1/5.</text>
</comment>
<protein>
    <recommendedName>
        <fullName evidence="16">Type III pantothenate kinase</fullName>
        <ecNumber evidence="7">2.7.1.33</ecNumber>
    </recommendedName>
</protein>
<keyword evidence="14" id="KW-0173">Coenzyme A biosynthesis</keyword>
<evidence type="ECO:0000256" key="2">
    <source>
        <dbReference type="ARBA" id="ARBA00001958"/>
    </source>
</evidence>
<dbReference type="Proteomes" id="UP000247807">
    <property type="component" value="Unassembled WGS sequence"/>
</dbReference>
<evidence type="ECO:0000256" key="11">
    <source>
        <dbReference type="ARBA" id="ARBA00022777"/>
    </source>
</evidence>
<evidence type="ECO:0000256" key="12">
    <source>
        <dbReference type="ARBA" id="ARBA00022840"/>
    </source>
</evidence>
<comment type="caution">
    <text evidence="17">The sequence shown here is derived from an EMBL/GenBank/DDBJ whole genome shotgun (WGS) entry which is preliminary data.</text>
</comment>
<evidence type="ECO:0000256" key="9">
    <source>
        <dbReference type="ARBA" id="ARBA00022679"/>
    </source>
</evidence>
<dbReference type="OrthoDB" id="482945at2"/>
<dbReference type="PANTHER" id="PTHR34265:SF1">
    <property type="entry name" value="TYPE III PANTOTHENATE KINASE"/>
    <property type="match status" value="1"/>
</dbReference>
<evidence type="ECO:0000256" key="10">
    <source>
        <dbReference type="ARBA" id="ARBA00022741"/>
    </source>
</evidence>
<dbReference type="GO" id="GO:0015937">
    <property type="term" value="P:coenzyme A biosynthetic process"/>
    <property type="evidence" value="ECO:0007669"/>
    <property type="project" value="UniProtKB-UniPathway"/>
</dbReference>
<comment type="subcellular location">
    <subcellularLocation>
        <location evidence="4">Cytoplasm</location>
    </subcellularLocation>
</comment>